<dbReference type="PROSITE" id="PS51416">
    <property type="entry name" value="MIB_HERC2"/>
    <property type="match status" value="2"/>
</dbReference>
<dbReference type="Proteomes" id="UP000440578">
    <property type="component" value="Unassembled WGS sequence"/>
</dbReference>
<dbReference type="Gene3D" id="2.30.30.40">
    <property type="entry name" value="SH3 Domains"/>
    <property type="match status" value="2"/>
</dbReference>
<feature type="domain" description="MIB/HERC2" evidence="19">
    <location>
        <begin position="154"/>
        <end position="230"/>
    </location>
</feature>
<name>A0A6A4WVQ1_AMPAM</name>
<dbReference type="InterPro" id="IPR043145">
    <property type="entry name" value="Znf_ZZ_sf"/>
</dbReference>
<dbReference type="EMBL" id="VIIS01000347">
    <property type="protein sequence ID" value="KAF0310083.1"/>
    <property type="molecule type" value="Genomic_DNA"/>
</dbReference>
<dbReference type="GO" id="GO:0007219">
    <property type="term" value="P:Notch signaling pathway"/>
    <property type="evidence" value="ECO:0007669"/>
    <property type="project" value="UniProtKB-KW"/>
</dbReference>
<accession>A0A6A4WVQ1</accession>
<feature type="repeat" description="ANK" evidence="14">
    <location>
        <begin position="685"/>
        <end position="709"/>
    </location>
</feature>
<dbReference type="InterPro" id="IPR010606">
    <property type="entry name" value="Mib_Herc2"/>
</dbReference>
<feature type="region of interest" description="Disordered" evidence="16">
    <location>
        <begin position="860"/>
        <end position="880"/>
    </location>
</feature>
<dbReference type="Gene3D" id="1.25.40.20">
    <property type="entry name" value="Ankyrin repeat-containing domain"/>
    <property type="match status" value="2"/>
</dbReference>
<dbReference type="FunFam" id="3.30.60.90:FF:000004">
    <property type="entry name" value="Putative E3 ubiquitin-protein ligase MIB2"/>
    <property type="match status" value="1"/>
</dbReference>
<dbReference type="FunFam" id="2.30.30.40:FF:000044">
    <property type="entry name" value="E3 ubiquitin-protein ligase MIB2, putative"/>
    <property type="match status" value="1"/>
</dbReference>
<feature type="repeat" description="ANK" evidence="14">
    <location>
        <begin position="719"/>
        <end position="751"/>
    </location>
</feature>
<dbReference type="SUPFAM" id="SSF57850">
    <property type="entry name" value="RING/U-box"/>
    <property type="match status" value="1"/>
</dbReference>
<evidence type="ECO:0000256" key="14">
    <source>
        <dbReference type="PROSITE-ProRule" id="PRU00023"/>
    </source>
</evidence>
<keyword evidence="12" id="KW-0914">Notch signaling pathway</keyword>
<dbReference type="GO" id="GO:0008270">
    <property type="term" value="F:zinc ion binding"/>
    <property type="evidence" value="ECO:0007669"/>
    <property type="project" value="UniProtKB-KW"/>
</dbReference>
<evidence type="ECO:0000256" key="10">
    <source>
        <dbReference type="ARBA" id="ARBA00022786"/>
    </source>
</evidence>
<dbReference type="GO" id="GO:0061630">
    <property type="term" value="F:ubiquitin protein ligase activity"/>
    <property type="evidence" value="ECO:0007669"/>
    <property type="project" value="UniProtKB-EC"/>
</dbReference>
<dbReference type="Pfam" id="PF06701">
    <property type="entry name" value="MIB_HERC2"/>
    <property type="match status" value="2"/>
</dbReference>
<dbReference type="Pfam" id="PF12796">
    <property type="entry name" value="Ank_2"/>
    <property type="match status" value="4"/>
</dbReference>
<keyword evidence="8" id="KW-0677">Repeat</keyword>
<evidence type="ECO:0000256" key="9">
    <source>
        <dbReference type="ARBA" id="ARBA00022771"/>
    </source>
</evidence>
<feature type="repeat" description="ANK" evidence="14">
    <location>
        <begin position="551"/>
        <end position="583"/>
    </location>
</feature>
<dbReference type="InterPro" id="IPR002110">
    <property type="entry name" value="Ankyrin_rpt"/>
</dbReference>
<keyword evidence="7" id="KW-0479">Metal-binding</keyword>
<dbReference type="InterPro" id="IPR036770">
    <property type="entry name" value="Ankyrin_rpt-contain_sf"/>
</dbReference>
<dbReference type="EC" id="2.3.2.27" evidence="4"/>
<dbReference type="SMART" id="SM00291">
    <property type="entry name" value="ZnF_ZZ"/>
    <property type="match status" value="1"/>
</dbReference>
<keyword evidence="21" id="KW-1185">Reference proteome</keyword>
<dbReference type="Pfam" id="PF18346">
    <property type="entry name" value="SH3_15"/>
    <property type="match status" value="2"/>
</dbReference>
<evidence type="ECO:0000256" key="3">
    <source>
        <dbReference type="ARBA" id="ARBA00004906"/>
    </source>
</evidence>
<dbReference type="PROSITE" id="PS50088">
    <property type="entry name" value="ANK_REPEAT"/>
    <property type="match status" value="4"/>
</dbReference>
<evidence type="ECO:0000313" key="20">
    <source>
        <dbReference type="EMBL" id="KAF0310083.1"/>
    </source>
</evidence>
<evidence type="ECO:0000256" key="4">
    <source>
        <dbReference type="ARBA" id="ARBA00012483"/>
    </source>
</evidence>
<dbReference type="SUPFAM" id="SSF159034">
    <property type="entry name" value="Mib/herc2 domain-like"/>
    <property type="match status" value="2"/>
</dbReference>
<comment type="pathway">
    <text evidence="3">Protein modification; protein ubiquitination.</text>
</comment>
<dbReference type="GO" id="GO:0016567">
    <property type="term" value="P:protein ubiquitination"/>
    <property type="evidence" value="ECO:0007669"/>
    <property type="project" value="UniProtKB-UniPathway"/>
</dbReference>
<evidence type="ECO:0000313" key="21">
    <source>
        <dbReference type="Proteomes" id="UP000440578"/>
    </source>
</evidence>
<evidence type="ECO:0000256" key="13">
    <source>
        <dbReference type="ARBA" id="ARBA00023043"/>
    </source>
</evidence>
<dbReference type="Pfam" id="PF13920">
    <property type="entry name" value="zf-C3HC4_3"/>
    <property type="match status" value="1"/>
</dbReference>
<evidence type="ECO:0000259" key="17">
    <source>
        <dbReference type="PROSITE" id="PS50089"/>
    </source>
</evidence>
<dbReference type="InterPro" id="IPR037252">
    <property type="entry name" value="Mib_Herc2_sf"/>
</dbReference>
<dbReference type="InterPro" id="IPR000433">
    <property type="entry name" value="Znf_ZZ"/>
</dbReference>
<dbReference type="PANTHER" id="PTHR24202">
    <property type="entry name" value="E3 UBIQUITIN-PROTEIN LIGASE MIB2"/>
    <property type="match status" value="1"/>
</dbReference>
<feature type="repeat" description="ANK" evidence="14">
    <location>
        <begin position="518"/>
        <end position="550"/>
    </location>
</feature>
<feature type="domain" description="MIB/HERC2" evidence="19">
    <location>
        <begin position="5"/>
        <end position="84"/>
    </location>
</feature>
<dbReference type="InterPro" id="IPR001841">
    <property type="entry name" value="Znf_RING"/>
</dbReference>
<dbReference type="Gene3D" id="3.30.40.10">
    <property type="entry name" value="Zinc/RING finger domain, C3HC4 (zinc finger)"/>
    <property type="match status" value="2"/>
</dbReference>
<organism evidence="20 21">
    <name type="scientific">Amphibalanus amphitrite</name>
    <name type="common">Striped barnacle</name>
    <name type="synonym">Balanus amphitrite</name>
    <dbReference type="NCBI Taxonomy" id="1232801"/>
    <lineage>
        <taxon>Eukaryota</taxon>
        <taxon>Metazoa</taxon>
        <taxon>Ecdysozoa</taxon>
        <taxon>Arthropoda</taxon>
        <taxon>Crustacea</taxon>
        <taxon>Multicrustacea</taxon>
        <taxon>Cirripedia</taxon>
        <taxon>Thoracica</taxon>
        <taxon>Thoracicalcarea</taxon>
        <taxon>Balanomorpha</taxon>
        <taxon>Balanoidea</taxon>
        <taxon>Balanidae</taxon>
        <taxon>Amphibalaninae</taxon>
        <taxon>Amphibalanus</taxon>
    </lineage>
</organism>
<evidence type="ECO:0000259" key="19">
    <source>
        <dbReference type="PROSITE" id="PS51416"/>
    </source>
</evidence>
<evidence type="ECO:0000256" key="11">
    <source>
        <dbReference type="ARBA" id="ARBA00022833"/>
    </source>
</evidence>
<dbReference type="PRINTS" id="PR01415">
    <property type="entry name" value="ANKYRIN"/>
</dbReference>
<evidence type="ECO:0000256" key="1">
    <source>
        <dbReference type="ARBA" id="ARBA00000900"/>
    </source>
</evidence>
<evidence type="ECO:0000256" key="15">
    <source>
        <dbReference type="PROSITE-ProRule" id="PRU00228"/>
    </source>
</evidence>
<dbReference type="PROSITE" id="PS50297">
    <property type="entry name" value="ANK_REP_REGION"/>
    <property type="match status" value="4"/>
</dbReference>
<reference evidence="20 21" key="1">
    <citation type="submission" date="2019-07" db="EMBL/GenBank/DDBJ databases">
        <title>Draft genome assembly of a fouling barnacle, Amphibalanus amphitrite (Darwin, 1854): The first reference genome for Thecostraca.</title>
        <authorList>
            <person name="Kim W."/>
        </authorList>
    </citation>
    <scope>NUCLEOTIDE SEQUENCE [LARGE SCALE GENOMIC DNA]</scope>
    <source>
        <strain evidence="20">SNU_AA5</strain>
        <tissue evidence="20">Soma without cirri and trophi</tissue>
    </source>
</reference>
<evidence type="ECO:0000256" key="6">
    <source>
        <dbReference type="ARBA" id="ARBA00022679"/>
    </source>
</evidence>
<keyword evidence="9 15" id="KW-0863">Zinc-finger</keyword>
<evidence type="ECO:0000256" key="12">
    <source>
        <dbReference type="ARBA" id="ARBA00022976"/>
    </source>
</evidence>
<comment type="caution">
    <text evidence="20">The sequence shown here is derived from an EMBL/GenBank/DDBJ whole genome shotgun (WGS) entry which is preliminary data.</text>
</comment>
<dbReference type="FunFam" id="2.30.30.40:FF:000078">
    <property type="entry name" value="Putative e3 ubiquitin-protein ligase mib2"/>
    <property type="match status" value="1"/>
</dbReference>
<gene>
    <name evidence="20" type="primary">MIB2_0</name>
    <name evidence="20" type="ORF">FJT64_018859</name>
</gene>
<dbReference type="CDD" id="cd16520">
    <property type="entry name" value="RING-HC_MIBs-like"/>
    <property type="match status" value="1"/>
</dbReference>
<dbReference type="SMART" id="SM00248">
    <property type="entry name" value="ANK"/>
    <property type="match status" value="8"/>
</dbReference>
<evidence type="ECO:0000256" key="7">
    <source>
        <dbReference type="ARBA" id="ARBA00022723"/>
    </source>
</evidence>
<dbReference type="PANTHER" id="PTHR24202:SF4">
    <property type="entry name" value="E3 UBIQUITIN-PROTEIN LIGASE MIB2-RELATED"/>
    <property type="match status" value="1"/>
</dbReference>
<dbReference type="Pfam" id="PF00569">
    <property type="entry name" value="ZZ"/>
    <property type="match status" value="1"/>
</dbReference>
<protein>
    <recommendedName>
        <fullName evidence="4">RING-type E3 ubiquitin transferase</fullName>
        <ecNumber evidence="4">2.3.2.27</ecNumber>
    </recommendedName>
</protein>
<dbReference type="PROSITE" id="PS50089">
    <property type="entry name" value="ZF_RING_2"/>
    <property type="match status" value="1"/>
</dbReference>
<dbReference type="Gene3D" id="3.30.60.90">
    <property type="match status" value="1"/>
</dbReference>
<keyword evidence="11" id="KW-0862">Zinc</keyword>
<dbReference type="OrthoDB" id="2122982at2759"/>
<dbReference type="SUPFAM" id="SSF48403">
    <property type="entry name" value="Ankyrin repeat"/>
    <property type="match status" value="1"/>
</dbReference>
<feature type="domain" description="RING-type" evidence="17">
    <location>
        <begin position="983"/>
        <end position="1016"/>
    </location>
</feature>
<proteinExistence type="predicted"/>
<feature type="domain" description="ZZ-type" evidence="18">
    <location>
        <begin position="90"/>
        <end position="143"/>
    </location>
</feature>
<dbReference type="InterPro" id="IPR013083">
    <property type="entry name" value="Znf_RING/FYVE/PHD"/>
</dbReference>
<keyword evidence="13 14" id="KW-0040">ANK repeat</keyword>
<comment type="subcellular location">
    <subcellularLocation>
        <location evidence="2">Cytoplasm</location>
    </subcellularLocation>
</comment>
<keyword evidence="5" id="KW-0963">Cytoplasm</keyword>
<evidence type="ECO:0000256" key="16">
    <source>
        <dbReference type="SAM" id="MobiDB-lite"/>
    </source>
</evidence>
<evidence type="ECO:0000259" key="18">
    <source>
        <dbReference type="PROSITE" id="PS50135"/>
    </source>
</evidence>
<sequence length="1026" mass="110031">MVDSRRSGRMSVVEVGLRVVRGPDWSWGAQDGGPGHTGTVVEVGGCNSVTTPDKTVVVVWDSGNKTNYRVGYQNAYDLSVFDSAAAGVRHPQTACAGCKERAIRGMRWRCAVCPDPVDLCTLCYMADRHDTAHAFLRVERPGQPGREVPCRRDSAKLQLKGIFTGAKVVRGVDWEWGDQDANKVGRVTDIHGWDNESGRSVANVSWLTGVSNVYRMGHQGKVDLMLVNGGEAAGGNCYTEHLPALGRPLPAAAAAEPGAAAGAGAAPVRPAPAPPARPAARLFSMGDRVRVAGDAASLQAAQEGHGGWNPRMADFIGQVGVVHRITDRGDIRVQYPNGTRWTINPAALVRVSPLTVGDTVRVLEDASRVKLLQKGHGEWIEMMRMCLGKTGQITKIYADGDLRVSMNGQTWTINPLCVTPVTGSACTASGAAAAAAGPAAAAAAAAAGGAAAPDNNSLRVREREEQPGTLVSFINSFLEQHKDTSLADRLVRDAAQGRTEAVREWLEKQRDKVDAKSSGRTALQLACHQGHMDTVRLLLHAQASVSATDDDGDTPLHYSAFGNQPEIMELLIRKGADVNATNRGQCSALHVSVNKQHVGCVRVLVKASCNPNLQDMYGDTALHDAIGKDNLEIIELLGNVPALDFKIKNKRGFNVLHHAALKGNNFAVEKLLGRSRQAADMKKEDGFTALHLACLNGHSAVVETLAVLGQCDLDAVNNRRQTPLLLAVSQLHLGIVEYLVSRGASVLLADEDGDTPLHLACLKLAASSEVRPGEAPLIHGIKAHLASQGTEVSLVQALACYLAQEGAPLDHINRKNRTPLDLAVRGSDRKFADLLQWYSKQRSHSLELPSLSDLVKKTMKQASGGASGGEPQSPDAQPNSSVAVGALADHAATLKLDNDEESCIVCCELPVSVEFEPCGHRITCDHCCVRMKKCLRCQAQIVTKKTTDGKVLSARGKVFSVLGTERLRYLETKIAEIEEVHGCSICMERRRNVVFLCGHGACAVCAHALQNCHMCRKPITQKINIY</sequence>
<keyword evidence="10" id="KW-0833">Ubl conjugation pathway</keyword>
<evidence type="ECO:0000256" key="2">
    <source>
        <dbReference type="ARBA" id="ARBA00004496"/>
    </source>
</evidence>
<evidence type="ECO:0000256" key="8">
    <source>
        <dbReference type="ARBA" id="ARBA00022737"/>
    </source>
</evidence>
<evidence type="ECO:0000256" key="5">
    <source>
        <dbReference type="ARBA" id="ARBA00022490"/>
    </source>
</evidence>
<dbReference type="PROSITE" id="PS50135">
    <property type="entry name" value="ZF_ZZ_2"/>
    <property type="match status" value="1"/>
</dbReference>
<keyword evidence="6" id="KW-0808">Transferase</keyword>
<dbReference type="SMART" id="SM00184">
    <property type="entry name" value="RING"/>
    <property type="match status" value="2"/>
</dbReference>
<comment type="catalytic activity">
    <reaction evidence="1">
        <text>S-ubiquitinyl-[E2 ubiquitin-conjugating enzyme]-L-cysteine + [acceptor protein]-L-lysine = [E2 ubiquitin-conjugating enzyme]-L-cysteine + N(6)-ubiquitinyl-[acceptor protein]-L-lysine.</text>
        <dbReference type="EC" id="2.3.2.27"/>
    </reaction>
</comment>
<dbReference type="GO" id="GO:0005737">
    <property type="term" value="C:cytoplasm"/>
    <property type="evidence" value="ECO:0007669"/>
    <property type="project" value="UniProtKB-SubCell"/>
</dbReference>
<dbReference type="CDD" id="cd16726">
    <property type="entry name" value="RING-HC_MIB2_rpt1"/>
    <property type="match status" value="1"/>
</dbReference>
<dbReference type="InterPro" id="IPR040847">
    <property type="entry name" value="SH3_15"/>
</dbReference>
<dbReference type="UniPathway" id="UPA00143"/>
<dbReference type="AlphaFoldDB" id="A0A6A4WVQ1"/>